<feature type="binding site" evidence="5">
    <location>
        <begin position="9"/>
        <end position="15"/>
    </location>
    <ligand>
        <name>NADP(+)</name>
        <dbReference type="ChEBI" id="CHEBI:58349"/>
    </ligand>
</feature>
<keyword evidence="3 5" id="KW-0560">Oxidoreductase</keyword>
<evidence type="ECO:0000256" key="3">
    <source>
        <dbReference type="ARBA" id="ARBA00023002"/>
    </source>
</evidence>
<comment type="function">
    <text evidence="5">Catalyzes the two-step NADP-dependent conversion of GDP-4-dehydro-6-deoxy-D-mannose to GDP-fucose, involving an epimerase and a reductase reaction.</text>
</comment>
<reference evidence="7 8" key="1">
    <citation type="submission" date="2016-10" db="EMBL/GenBank/DDBJ databases">
        <authorList>
            <person name="de Groot N.N."/>
        </authorList>
    </citation>
    <scope>NUCLEOTIDE SEQUENCE [LARGE SCALE GENOMIC DNA]</scope>
    <source>
        <strain evidence="7 8">DSM 17925</strain>
    </source>
</reference>
<organism evidence="7 8">
    <name type="scientific">Cognatiyoonia koreensis</name>
    <dbReference type="NCBI Taxonomy" id="364200"/>
    <lineage>
        <taxon>Bacteria</taxon>
        <taxon>Pseudomonadati</taxon>
        <taxon>Pseudomonadota</taxon>
        <taxon>Alphaproteobacteria</taxon>
        <taxon>Rhodobacterales</taxon>
        <taxon>Paracoccaceae</taxon>
        <taxon>Cognatiyoonia</taxon>
    </lineage>
</organism>
<name>A0A1I0RTG2_9RHOB</name>
<dbReference type="UniPathway" id="UPA00128">
    <property type="reaction ID" value="UER00191"/>
</dbReference>
<feature type="binding site" evidence="5">
    <location>
        <begin position="162"/>
        <end position="165"/>
    </location>
    <ligand>
        <name>NADP(+)</name>
        <dbReference type="ChEBI" id="CHEBI:58349"/>
    </ligand>
</feature>
<feature type="site" description="Important for catalytic activity" evidence="5">
    <location>
        <position position="105"/>
    </location>
</feature>
<dbReference type="GO" id="GO:0016853">
    <property type="term" value="F:isomerase activity"/>
    <property type="evidence" value="ECO:0007669"/>
    <property type="project" value="UniProtKB-KW"/>
</dbReference>
<feature type="domain" description="NAD-dependent epimerase/dehydratase" evidence="6">
    <location>
        <begin position="6"/>
        <end position="237"/>
    </location>
</feature>
<feature type="site" description="Important for catalytic activity" evidence="5">
    <location>
        <position position="107"/>
    </location>
</feature>
<evidence type="ECO:0000256" key="5">
    <source>
        <dbReference type="HAMAP-Rule" id="MF_00956"/>
    </source>
</evidence>
<dbReference type="AlphaFoldDB" id="A0A1I0RTG2"/>
<comment type="catalytic activity">
    <reaction evidence="5">
        <text>GDP-beta-L-fucose + NADP(+) = GDP-4-dehydro-alpha-D-rhamnose + NADPH + H(+)</text>
        <dbReference type="Rhea" id="RHEA:18885"/>
        <dbReference type="ChEBI" id="CHEBI:15378"/>
        <dbReference type="ChEBI" id="CHEBI:57273"/>
        <dbReference type="ChEBI" id="CHEBI:57783"/>
        <dbReference type="ChEBI" id="CHEBI:57964"/>
        <dbReference type="ChEBI" id="CHEBI:58349"/>
        <dbReference type="EC" id="1.1.1.271"/>
    </reaction>
</comment>
<dbReference type="GO" id="GO:0070401">
    <property type="term" value="F:NADP+ binding"/>
    <property type="evidence" value="ECO:0007669"/>
    <property type="project" value="UniProtKB-UniRule"/>
</dbReference>
<keyword evidence="4 5" id="KW-0413">Isomerase</keyword>
<feature type="active site" description="Proton donor/acceptor" evidence="5">
    <location>
        <position position="134"/>
    </location>
</feature>
<dbReference type="RefSeq" id="WP_089996881.1">
    <property type="nucleotide sequence ID" value="NZ_FOIZ01000002.1"/>
</dbReference>
<comment type="caution">
    <text evidence="5">Lacks conserved residue(s) required for the propagation of feature annotation.</text>
</comment>
<dbReference type="SUPFAM" id="SSF51735">
    <property type="entry name" value="NAD(P)-binding Rossmann-fold domains"/>
    <property type="match status" value="1"/>
</dbReference>
<dbReference type="CDD" id="cd05239">
    <property type="entry name" value="GDP_FS_SDR_e"/>
    <property type="match status" value="1"/>
</dbReference>
<evidence type="ECO:0000259" key="6">
    <source>
        <dbReference type="Pfam" id="PF01370"/>
    </source>
</evidence>
<keyword evidence="5" id="KW-0511">Multifunctional enzyme</keyword>
<dbReference type="EMBL" id="FOIZ01000002">
    <property type="protein sequence ID" value="SEW44635.1"/>
    <property type="molecule type" value="Genomic_DNA"/>
</dbReference>
<dbReference type="PANTHER" id="PTHR43238:SF1">
    <property type="entry name" value="GDP-L-FUCOSE SYNTHASE"/>
    <property type="match status" value="1"/>
</dbReference>
<comment type="pathway">
    <text evidence="5">Nucleotide-sugar biosynthesis; GDP-L-fucose biosynthesis via de novo pathway; GDP-L-fucose from GDP-alpha-D-mannose: step 2/2.</text>
</comment>
<dbReference type="HAMAP" id="MF_00956">
    <property type="entry name" value="GDP_fucose_synth"/>
    <property type="match status" value="1"/>
</dbReference>
<dbReference type="Gene3D" id="3.40.50.720">
    <property type="entry name" value="NAD(P)-binding Rossmann-like Domain"/>
    <property type="match status" value="1"/>
</dbReference>
<sequence length="309" mass="33965">MAQKLFLTGGGGMVGRIIQEHPAAAGWDILAPASKELDLTDGTAVADYLWRNKPDLIVHAAGKVGGISANMAEPVAFLDQNTMIGRNVIVCARDAGIKKLINLGSTCIYPRAAPNPLSEDQILQGELEPTNEGYAIAKIFALRLCEYIRREDQTFLYKTLIPCNLYGPYDKFDPKNSHLVPAIIRKVHEAQRDGSSTVEIWGDGEARREFMYAPDLADAVFRAADALPDLPDCMNIGVGDDHTINDYYETVARVIGWEGSFTHDLTKPVGMKRKLSDTTKQSAWGWHPQTSLEDGVAKTYAHFLEISAS</sequence>
<feature type="binding site" evidence="5">
    <location>
        <position position="201"/>
    </location>
    <ligand>
        <name>substrate</name>
    </ligand>
</feature>
<dbReference type="Gene3D" id="3.90.25.10">
    <property type="entry name" value="UDP-galactose 4-epimerase, domain 1"/>
    <property type="match status" value="1"/>
</dbReference>
<keyword evidence="2 5" id="KW-0521">NADP</keyword>
<feature type="binding site" evidence="5">
    <location>
        <position position="178"/>
    </location>
    <ligand>
        <name>NADP(+)</name>
        <dbReference type="ChEBI" id="CHEBI:58349"/>
    </ligand>
</feature>
<dbReference type="EC" id="1.1.1.271" evidence="5"/>
<protein>
    <recommendedName>
        <fullName evidence="5">GDP-L-fucose synthase</fullName>
        <ecNumber evidence="5">1.1.1.271</ecNumber>
    </recommendedName>
    <alternativeName>
        <fullName evidence="5">GDP-4-keto-6-deoxy-D-mannose-3,5-epimerase-4-reductase</fullName>
    </alternativeName>
</protein>
<evidence type="ECO:0000256" key="1">
    <source>
        <dbReference type="ARBA" id="ARBA00005959"/>
    </source>
</evidence>
<keyword evidence="8" id="KW-1185">Reference proteome</keyword>
<dbReference type="OrthoDB" id="9811425at2"/>
<dbReference type="GO" id="GO:0050577">
    <property type="term" value="F:GDP-L-fucose synthase activity"/>
    <property type="evidence" value="ECO:0007669"/>
    <property type="project" value="UniProtKB-UniRule"/>
</dbReference>
<dbReference type="InterPro" id="IPR028614">
    <property type="entry name" value="GDP_fucose/colitose_synth"/>
</dbReference>
<evidence type="ECO:0000313" key="7">
    <source>
        <dbReference type="EMBL" id="SEW44635.1"/>
    </source>
</evidence>
<feature type="binding site" evidence="5">
    <location>
        <begin position="103"/>
        <end position="106"/>
    </location>
    <ligand>
        <name>NADP(+)</name>
        <dbReference type="ChEBI" id="CHEBI:58349"/>
    </ligand>
</feature>
<proteinExistence type="inferred from homology"/>
<evidence type="ECO:0000256" key="2">
    <source>
        <dbReference type="ARBA" id="ARBA00022857"/>
    </source>
</evidence>
<comment type="similarity">
    <text evidence="1 5">Belongs to the NAD(P)-dependent epimerase/dehydratase family. Fucose synthase subfamily.</text>
</comment>
<dbReference type="STRING" id="364200.SAMN04488515_3221"/>
<gene>
    <name evidence="5" type="primary">fcl</name>
    <name evidence="7" type="ORF">SAMN04488515_3221</name>
</gene>
<dbReference type="InterPro" id="IPR036291">
    <property type="entry name" value="NAD(P)-bd_dom_sf"/>
</dbReference>
<evidence type="ECO:0000256" key="4">
    <source>
        <dbReference type="ARBA" id="ARBA00023235"/>
    </source>
</evidence>
<feature type="binding site" evidence="5">
    <location>
        <position position="186"/>
    </location>
    <ligand>
        <name>substrate</name>
    </ligand>
</feature>
<feature type="binding site" evidence="5">
    <location>
        <position position="138"/>
    </location>
    <ligand>
        <name>NADP(+)</name>
        <dbReference type="ChEBI" id="CHEBI:58349"/>
    </ligand>
</feature>
<feature type="binding site" evidence="5">
    <location>
        <position position="208"/>
    </location>
    <ligand>
        <name>substrate</name>
    </ligand>
</feature>
<evidence type="ECO:0000313" key="8">
    <source>
        <dbReference type="Proteomes" id="UP000199167"/>
    </source>
</evidence>
<dbReference type="GO" id="GO:0042351">
    <property type="term" value="P:'de novo' GDP-L-fucose biosynthetic process"/>
    <property type="evidence" value="ECO:0007669"/>
    <property type="project" value="UniProtKB-UniRule"/>
</dbReference>
<dbReference type="Pfam" id="PF01370">
    <property type="entry name" value="Epimerase"/>
    <property type="match status" value="1"/>
</dbReference>
<accession>A0A1I0RTG2</accession>
<dbReference type="Proteomes" id="UP000199167">
    <property type="component" value="Unassembled WGS sequence"/>
</dbReference>
<dbReference type="PANTHER" id="PTHR43238">
    <property type="entry name" value="GDP-L-FUCOSE SYNTHASE"/>
    <property type="match status" value="1"/>
</dbReference>
<dbReference type="InterPro" id="IPR001509">
    <property type="entry name" value="Epimerase_deHydtase"/>
</dbReference>